<dbReference type="Gramene" id="RZC54780">
    <property type="protein sequence ID" value="RZC54780"/>
    <property type="gene ID" value="C5167_013639"/>
</dbReference>
<dbReference type="PANTHER" id="PTHR33827:SF7">
    <property type="entry name" value="PROTEIN SAWADEE HOMEODOMAIN HOMOLOG 2"/>
    <property type="match status" value="1"/>
</dbReference>
<organism evidence="2 3">
    <name type="scientific">Papaver somniferum</name>
    <name type="common">Opium poppy</name>
    <dbReference type="NCBI Taxonomy" id="3469"/>
    <lineage>
        <taxon>Eukaryota</taxon>
        <taxon>Viridiplantae</taxon>
        <taxon>Streptophyta</taxon>
        <taxon>Embryophyta</taxon>
        <taxon>Tracheophyta</taxon>
        <taxon>Spermatophyta</taxon>
        <taxon>Magnoliopsida</taxon>
        <taxon>Ranunculales</taxon>
        <taxon>Papaveraceae</taxon>
        <taxon>Papaveroideae</taxon>
        <taxon>Papaver</taxon>
    </lineage>
</organism>
<keyword evidence="3" id="KW-1185">Reference proteome</keyword>
<evidence type="ECO:0000313" key="3">
    <source>
        <dbReference type="Proteomes" id="UP000316621"/>
    </source>
</evidence>
<evidence type="ECO:0000259" key="1">
    <source>
        <dbReference type="Pfam" id="PF16719"/>
    </source>
</evidence>
<dbReference type="GO" id="GO:0003682">
    <property type="term" value="F:chromatin binding"/>
    <property type="evidence" value="ECO:0007669"/>
    <property type="project" value="InterPro"/>
</dbReference>
<accession>A0A4Y7J3Y6</accession>
<reference evidence="2 3" key="1">
    <citation type="journal article" date="2018" name="Science">
        <title>The opium poppy genome and morphinan production.</title>
        <authorList>
            <person name="Guo L."/>
            <person name="Winzer T."/>
            <person name="Yang X."/>
            <person name="Li Y."/>
            <person name="Ning Z."/>
            <person name="He Z."/>
            <person name="Teodor R."/>
            <person name="Lu Y."/>
            <person name="Bowser T.A."/>
            <person name="Graham I.A."/>
            <person name="Ye K."/>
        </authorList>
    </citation>
    <scope>NUCLEOTIDE SEQUENCE [LARGE SCALE GENOMIC DNA]</scope>
    <source>
        <strain evidence="3">cv. HN1</strain>
        <tissue evidence="2">Leaves</tissue>
    </source>
</reference>
<dbReference type="InterPro" id="IPR032001">
    <property type="entry name" value="SAWADEE_dom"/>
</dbReference>
<dbReference type="InterPro" id="IPR039276">
    <property type="entry name" value="SHH1/2"/>
</dbReference>
<gene>
    <name evidence="2" type="ORF">C5167_013639</name>
</gene>
<name>A0A4Y7J3Y6_PAPSO</name>
<dbReference type="Gene3D" id="2.30.30.140">
    <property type="match status" value="1"/>
</dbReference>
<feature type="domain" description="SAWADEE" evidence="1">
    <location>
        <begin position="45"/>
        <end position="120"/>
    </location>
</feature>
<protein>
    <recommendedName>
        <fullName evidence="1">SAWADEE domain-containing protein</fullName>
    </recommendedName>
</protein>
<dbReference type="AlphaFoldDB" id="A0A4Y7J3Y6"/>
<dbReference type="EMBL" id="CM010717">
    <property type="protein sequence ID" value="RZC54780.1"/>
    <property type="molecule type" value="Genomic_DNA"/>
</dbReference>
<dbReference type="PANTHER" id="PTHR33827">
    <property type="entry name" value="PROTEIN SAWADEE HOMEODOMAIN HOMOLOG 2"/>
    <property type="match status" value="1"/>
</dbReference>
<sequence>MLILNQQQRRRRRRNLLCKTGSISPTFSVLAISGSSSAVRRITPDEYELLNVRKHVRHSSILYLAAECGALLLGDLVLCFLEKQVQAFYLDAHVLNAQRWRHDVRGCCCRFLVHYDHDQFVMVYDQYSSQRKMSTYVLTIYLVDIDMYCRHRYVLEHFVLLEKV</sequence>
<feature type="non-terminal residue" evidence="2">
    <location>
        <position position="164"/>
    </location>
</feature>
<evidence type="ECO:0000313" key="2">
    <source>
        <dbReference type="EMBL" id="RZC54780.1"/>
    </source>
</evidence>
<dbReference type="Proteomes" id="UP000316621">
    <property type="component" value="Chromosome 3"/>
</dbReference>
<dbReference type="Pfam" id="PF16719">
    <property type="entry name" value="SAWADEE"/>
    <property type="match status" value="1"/>
</dbReference>
<proteinExistence type="predicted"/>